<organism evidence="2 3">
    <name type="scientific">Sandaracinus amylolyticus</name>
    <dbReference type="NCBI Taxonomy" id="927083"/>
    <lineage>
        <taxon>Bacteria</taxon>
        <taxon>Pseudomonadati</taxon>
        <taxon>Myxococcota</taxon>
        <taxon>Polyangia</taxon>
        <taxon>Polyangiales</taxon>
        <taxon>Sandaracinaceae</taxon>
        <taxon>Sandaracinus</taxon>
    </lineage>
</organism>
<sequence length="123" mass="13459">MSEPRDDDEGRDESEKGPSPADAKNELFAALGHMKKAAELLVAAADPAVRKAATEAEKALEKVGKEAEPMARQLGAELGKMTRGLVDALEGRRGKSETPQQSDDESEVERLEREAERDDEKKR</sequence>
<gene>
    <name evidence="2" type="ORF">DB32_003630</name>
</gene>
<feature type="compositionally biased region" description="Acidic residues" evidence="1">
    <location>
        <begin position="1"/>
        <end position="12"/>
    </location>
</feature>
<protein>
    <submittedName>
        <fullName evidence="2">Uncharacterized protein</fullName>
    </submittedName>
</protein>
<keyword evidence="3" id="KW-1185">Reference proteome</keyword>
<dbReference type="AlphaFoldDB" id="A0A0F6W3E3"/>
<feature type="compositionally biased region" description="Basic and acidic residues" evidence="1">
    <location>
        <begin position="108"/>
        <end position="123"/>
    </location>
</feature>
<dbReference type="Proteomes" id="UP000034883">
    <property type="component" value="Chromosome"/>
</dbReference>
<feature type="region of interest" description="Disordered" evidence="1">
    <location>
        <begin position="75"/>
        <end position="123"/>
    </location>
</feature>
<reference evidence="2 3" key="1">
    <citation type="submission" date="2015-03" db="EMBL/GenBank/DDBJ databases">
        <title>Genome assembly of Sandaracinus amylolyticus DSM 53668.</title>
        <authorList>
            <person name="Sharma G."/>
            <person name="Subramanian S."/>
        </authorList>
    </citation>
    <scope>NUCLEOTIDE SEQUENCE [LARGE SCALE GENOMIC DNA]</scope>
    <source>
        <strain evidence="2 3">DSM 53668</strain>
    </source>
</reference>
<accession>A0A0F6W3E3</accession>
<dbReference type="EMBL" id="CP011125">
    <property type="protein sequence ID" value="AKF06481.1"/>
    <property type="molecule type" value="Genomic_DNA"/>
</dbReference>
<name>A0A0F6W3E3_9BACT</name>
<proteinExistence type="predicted"/>
<feature type="region of interest" description="Disordered" evidence="1">
    <location>
        <begin position="1"/>
        <end position="26"/>
    </location>
</feature>
<evidence type="ECO:0000256" key="1">
    <source>
        <dbReference type="SAM" id="MobiDB-lite"/>
    </source>
</evidence>
<dbReference type="KEGG" id="samy:DB32_003630"/>
<dbReference type="RefSeq" id="WP_053233647.1">
    <property type="nucleotide sequence ID" value="NZ_CP011125.1"/>
</dbReference>
<evidence type="ECO:0000313" key="2">
    <source>
        <dbReference type="EMBL" id="AKF06481.1"/>
    </source>
</evidence>
<evidence type="ECO:0000313" key="3">
    <source>
        <dbReference type="Proteomes" id="UP000034883"/>
    </source>
</evidence>
<dbReference type="STRING" id="927083.DB32_003630"/>